<organism evidence="6 7">
    <name type="scientific">Candidatus Blautia faecigallinarum</name>
    <dbReference type="NCBI Taxonomy" id="2838488"/>
    <lineage>
        <taxon>Bacteria</taxon>
        <taxon>Bacillati</taxon>
        <taxon>Bacillota</taxon>
        <taxon>Clostridia</taxon>
        <taxon>Lachnospirales</taxon>
        <taxon>Lachnospiraceae</taxon>
        <taxon>Blautia</taxon>
    </lineage>
</organism>
<keyword evidence="2" id="KW-0378">Hydrolase</keyword>
<comment type="caution">
    <text evidence="6">The sequence shown here is derived from an EMBL/GenBank/DDBJ whole genome shotgun (WGS) entry which is preliminary data.</text>
</comment>
<dbReference type="PROSITE" id="PS50106">
    <property type="entry name" value="PDZ"/>
    <property type="match status" value="1"/>
</dbReference>
<keyword evidence="4" id="KW-1133">Transmembrane helix</keyword>
<dbReference type="Pfam" id="PF13365">
    <property type="entry name" value="Trypsin_2"/>
    <property type="match status" value="1"/>
</dbReference>
<keyword evidence="4" id="KW-0472">Membrane</keyword>
<evidence type="ECO:0000313" key="6">
    <source>
        <dbReference type="EMBL" id="HIZ22840.1"/>
    </source>
</evidence>
<dbReference type="PRINTS" id="PR00834">
    <property type="entry name" value="PROTEASES2C"/>
</dbReference>
<evidence type="ECO:0000256" key="1">
    <source>
        <dbReference type="ARBA" id="ARBA00022670"/>
    </source>
</evidence>
<feature type="domain" description="PDZ" evidence="5">
    <location>
        <begin position="342"/>
        <end position="416"/>
    </location>
</feature>
<dbReference type="SMART" id="SM00228">
    <property type="entry name" value="PDZ"/>
    <property type="match status" value="1"/>
</dbReference>
<dbReference type="PANTHER" id="PTHR43343">
    <property type="entry name" value="PEPTIDASE S12"/>
    <property type="match status" value="1"/>
</dbReference>
<gene>
    <name evidence="6" type="ORF">IAA21_08610</name>
</gene>
<dbReference type="GO" id="GO:0004252">
    <property type="term" value="F:serine-type endopeptidase activity"/>
    <property type="evidence" value="ECO:0007669"/>
    <property type="project" value="InterPro"/>
</dbReference>
<dbReference type="Proteomes" id="UP000824041">
    <property type="component" value="Unassembled WGS sequence"/>
</dbReference>
<dbReference type="AlphaFoldDB" id="A0A9D2DTM9"/>
<dbReference type="InterPro" id="IPR051201">
    <property type="entry name" value="Chloro_Bact_Ser_Proteases"/>
</dbReference>
<dbReference type="InterPro" id="IPR041489">
    <property type="entry name" value="PDZ_6"/>
</dbReference>
<evidence type="ECO:0000256" key="2">
    <source>
        <dbReference type="ARBA" id="ARBA00022801"/>
    </source>
</evidence>
<evidence type="ECO:0000259" key="5">
    <source>
        <dbReference type="PROSITE" id="PS50106"/>
    </source>
</evidence>
<dbReference type="CDD" id="cd06779">
    <property type="entry name" value="cpPDZ_Deg_HtrA-like"/>
    <property type="match status" value="1"/>
</dbReference>
<feature type="region of interest" description="Disordered" evidence="3">
    <location>
        <begin position="77"/>
        <end position="109"/>
    </location>
</feature>
<evidence type="ECO:0000313" key="7">
    <source>
        <dbReference type="Proteomes" id="UP000824041"/>
    </source>
</evidence>
<dbReference type="InterPro" id="IPR009003">
    <property type="entry name" value="Peptidase_S1_PA"/>
</dbReference>
<dbReference type="SUPFAM" id="SSF50494">
    <property type="entry name" value="Trypsin-like serine proteases"/>
    <property type="match status" value="1"/>
</dbReference>
<dbReference type="InterPro" id="IPR001478">
    <property type="entry name" value="PDZ"/>
</dbReference>
<dbReference type="Gene3D" id="2.40.10.120">
    <property type="match status" value="1"/>
</dbReference>
<accession>A0A9D2DTM9</accession>
<sequence length="434" mass="46708">MKDRRDNASGSENYHFIKETIKEKPSNTKSILKKAFCLAAGGAVLGCCAAFAFAAFLPAAVEWFGFPQEKRVDVDLSGTAEHSQSVPSVQNEESTPGTVSYETGSTSESGTDVLEEYEEIYSRVLEIAEEPMQALVHVTGVSGDENLLDHSFLHYGEEEGIVFLESDTDFYILTGYTDLKDADKIQVTFSNGAYALAEMCKGDARIGLSVVRVPKVRLSENTLEEISVAVLGTSASSYLGKPVIAIGSPMGEYDGVVYGMVTSVSEEISAADCAYSQMITDMQGSPESDGVLLDTSGSVIGIIRRSKEDDINMIKALPIAQIQPLLETLCNGEPIPYLGIHGITISSVQAENLGVSTGIYVDSAETDSPAMIAGIQTGDIITGLDGERVENMTEYSAKLHQMSGGENITVELLRRSASDGTYVEMEFDLIIEER</sequence>
<name>A0A9D2DTM9_9FIRM</name>
<protein>
    <submittedName>
        <fullName evidence="6">S1C family serine protease</fullName>
    </submittedName>
</protein>
<dbReference type="InterPro" id="IPR001940">
    <property type="entry name" value="Peptidase_S1C"/>
</dbReference>
<dbReference type="SUPFAM" id="SSF50156">
    <property type="entry name" value="PDZ domain-like"/>
    <property type="match status" value="1"/>
</dbReference>
<keyword evidence="1 6" id="KW-0645">Protease</keyword>
<dbReference type="PANTHER" id="PTHR43343:SF3">
    <property type="entry name" value="PROTEASE DO-LIKE 8, CHLOROPLASTIC"/>
    <property type="match status" value="1"/>
</dbReference>
<reference evidence="6" key="1">
    <citation type="journal article" date="2021" name="PeerJ">
        <title>Extensive microbial diversity within the chicken gut microbiome revealed by metagenomics and culture.</title>
        <authorList>
            <person name="Gilroy R."/>
            <person name="Ravi A."/>
            <person name="Getino M."/>
            <person name="Pursley I."/>
            <person name="Horton D.L."/>
            <person name="Alikhan N.F."/>
            <person name="Baker D."/>
            <person name="Gharbi K."/>
            <person name="Hall N."/>
            <person name="Watson M."/>
            <person name="Adriaenssens E.M."/>
            <person name="Foster-Nyarko E."/>
            <person name="Jarju S."/>
            <person name="Secka A."/>
            <person name="Antonio M."/>
            <person name="Oren A."/>
            <person name="Chaudhuri R.R."/>
            <person name="La Ragione R."/>
            <person name="Hildebrand F."/>
            <person name="Pallen M.J."/>
        </authorList>
    </citation>
    <scope>NUCLEOTIDE SEQUENCE</scope>
    <source>
        <strain evidence="6">14324</strain>
    </source>
</reference>
<dbReference type="EMBL" id="DXBU01000117">
    <property type="protein sequence ID" value="HIZ22840.1"/>
    <property type="molecule type" value="Genomic_DNA"/>
</dbReference>
<feature type="transmembrane region" description="Helical" evidence="4">
    <location>
        <begin position="35"/>
        <end position="61"/>
    </location>
</feature>
<feature type="compositionally biased region" description="Polar residues" evidence="3">
    <location>
        <begin position="80"/>
        <end position="96"/>
    </location>
</feature>
<evidence type="ECO:0000256" key="4">
    <source>
        <dbReference type="SAM" id="Phobius"/>
    </source>
</evidence>
<reference evidence="6" key="2">
    <citation type="submission" date="2021-04" db="EMBL/GenBank/DDBJ databases">
        <authorList>
            <person name="Gilroy R."/>
        </authorList>
    </citation>
    <scope>NUCLEOTIDE SEQUENCE</scope>
    <source>
        <strain evidence="6">14324</strain>
    </source>
</reference>
<dbReference type="Pfam" id="PF17820">
    <property type="entry name" value="PDZ_6"/>
    <property type="match status" value="1"/>
</dbReference>
<feature type="compositionally biased region" description="Low complexity" evidence="3">
    <location>
        <begin position="97"/>
        <end position="109"/>
    </location>
</feature>
<proteinExistence type="predicted"/>
<dbReference type="Gene3D" id="2.30.42.10">
    <property type="match status" value="1"/>
</dbReference>
<dbReference type="GO" id="GO:0006508">
    <property type="term" value="P:proteolysis"/>
    <property type="evidence" value="ECO:0007669"/>
    <property type="project" value="UniProtKB-KW"/>
</dbReference>
<dbReference type="InterPro" id="IPR036034">
    <property type="entry name" value="PDZ_sf"/>
</dbReference>
<keyword evidence="4" id="KW-0812">Transmembrane</keyword>
<evidence type="ECO:0000256" key="3">
    <source>
        <dbReference type="SAM" id="MobiDB-lite"/>
    </source>
</evidence>